<name>A0A1B0ZRT6_9RHOB</name>
<dbReference type="Pfam" id="PF00675">
    <property type="entry name" value="Peptidase_M16"/>
    <property type="match status" value="1"/>
</dbReference>
<dbReference type="InterPro" id="IPR011249">
    <property type="entry name" value="Metalloenz_LuxS/M16"/>
</dbReference>
<reference evidence="3 4" key="1">
    <citation type="submission" date="2016-04" db="EMBL/GenBank/DDBJ databases">
        <authorList>
            <person name="Evans L.H."/>
            <person name="Alamgir A."/>
            <person name="Owens N."/>
            <person name="Weber N.D."/>
            <person name="Virtaneva K."/>
            <person name="Barbian K."/>
            <person name="Babar A."/>
            <person name="Rosenke K."/>
        </authorList>
    </citation>
    <scope>NUCLEOTIDE SEQUENCE [LARGE SCALE GENOMIC DNA]</scope>
    <source>
        <strain evidence="3 4">JL2886</strain>
    </source>
</reference>
<dbReference type="InterPro" id="IPR011765">
    <property type="entry name" value="Pept_M16_N"/>
</dbReference>
<feature type="domain" description="Peptidase M16 N-terminal" evidence="1">
    <location>
        <begin position="44"/>
        <end position="182"/>
    </location>
</feature>
<dbReference type="GO" id="GO:0046872">
    <property type="term" value="F:metal ion binding"/>
    <property type="evidence" value="ECO:0007669"/>
    <property type="project" value="InterPro"/>
</dbReference>
<dbReference type="EMBL" id="CP015124">
    <property type="protein sequence ID" value="ANP36902.1"/>
    <property type="molecule type" value="Genomic_DNA"/>
</dbReference>
<keyword evidence="3" id="KW-0378">Hydrolase</keyword>
<dbReference type="PANTHER" id="PTHR11851">
    <property type="entry name" value="METALLOPROTEASE"/>
    <property type="match status" value="1"/>
</dbReference>
<accession>A0A1B0ZRT6</accession>
<dbReference type="Pfam" id="PF05193">
    <property type="entry name" value="Peptidase_M16_C"/>
    <property type="match status" value="1"/>
</dbReference>
<dbReference type="PANTHER" id="PTHR11851:SF224">
    <property type="entry name" value="PROCESSING PROTEASE"/>
    <property type="match status" value="1"/>
</dbReference>
<evidence type="ECO:0000313" key="4">
    <source>
        <dbReference type="Proteomes" id="UP000092565"/>
    </source>
</evidence>
<feature type="domain" description="Peptidase M16 C-terminal" evidence="2">
    <location>
        <begin position="194"/>
        <end position="368"/>
    </location>
</feature>
<evidence type="ECO:0000313" key="3">
    <source>
        <dbReference type="EMBL" id="ANP36902.1"/>
    </source>
</evidence>
<gene>
    <name evidence="3" type="primary">pqqL</name>
    <name evidence="3" type="ORF">JL2886_02008</name>
</gene>
<protein>
    <submittedName>
        <fullName evidence="3">Zinc protease</fullName>
    </submittedName>
</protein>
<proteinExistence type="predicted"/>
<dbReference type="GO" id="GO:0008233">
    <property type="term" value="F:peptidase activity"/>
    <property type="evidence" value="ECO:0007669"/>
    <property type="project" value="UniProtKB-KW"/>
</dbReference>
<dbReference type="PATRIC" id="fig|60890.4.peg.1945"/>
<dbReference type="AlphaFoldDB" id="A0A1B0ZRT6"/>
<sequence>MTGFAMIRAGLVACFALLISVLPVSAEIRIKEVTSPGGITAWLVEDHTIPFTALELRFRGGTSLDAPGKRGAINLMTGLLEEGSGEMPAQDYARAVESLAASFSYDADKEAVSVSARFLTENRDEAIDLLHQTLVAPRFDQDALDRVRAQVLSGLRSDAENPNDIAGRAFSKMAFGDHPYGSDGSGTIDTVSTLTRQDMFDAHDAVFARDRLFVSAVGDIDEAALGALLDTLLGDLPETGAPQPGPAEVTIEGGTTVIDYDTPQSVALFGHVGIDREDPRFFAAYIMNQILGGGSFESRLMTEVREKRGLTYGVYSYLLPRDLGSVYMGSLASANSKMAEAVAVIREEWSRLAREGVTEKELQDAKTYLTGAYPLRFDGNGRIASILVGMQLDGMPIDYVRTRNDKINAVTLEEINRVASEVLQPDNLHFVVVGRPDGMKTGG</sequence>
<keyword evidence="4" id="KW-1185">Reference proteome</keyword>
<evidence type="ECO:0000259" key="1">
    <source>
        <dbReference type="Pfam" id="PF00675"/>
    </source>
</evidence>
<dbReference type="InterPro" id="IPR007863">
    <property type="entry name" value="Peptidase_M16_C"/>
</dbReference>
<keyword evidence="3" id="KW-0645">Protease</keyword>
<dbReference type="InterPro" id="IPR050361">
    <property type="entry name" value="MPP/UQCRC_Complex"/>
</dbReference>
<dbReference type="GO" id="GO:0006508">
    <property type="term" value="P:proteolysis"/>
    <property type="evidence" value="ECO:0007669"/>
    <property type="project" value="UniProtKB-KW"/>
</dbReference>
<organism evidence="3 4">
    <name type="scientific">Phaeobacter gallaeciensis</name>
    <dbReference type="NCBI Taxonomy" id="60890"/>
    <lineage>
        <taxon>Bacteria</taxon>
        <taxon>Pseudomonadati</taxon>
        <taxon>Pseudomonadota</taxon>
        <taxon>Alphaproteobacteria</taxon>
        <taxon>Rhodobacterales</taxon>
        <taxon>Roseobacteraceae</taxon>
        <taxon>Phaeobacter</taxon>
    </lineage>
</organism>
<dbReference type="Proteomes" id="UP000092565">
    <property type="component" value="Chromosome"/>
</dbReference>
<dbReference type="Gene3D" id="3.30.830.10">
    <property type="entry name" value="Metalloenzyme, LuxS/M16 peptidase-like"/>
    <property type="match status" value="2"/>
</dbReference>
<dbReference type="SUPFAM" id="SSF63411">
    <property type="entry name" value="LuxS/MPP-like metallohydrolase"/>
    <property type="match status" value="2"/>
</dbReference>
<evidence type="ECO:0000259" key="2">
    <source>
        <dbReference type="Pfam" id="PF05193"/>
    </source>
</evidence>